<gene>
    <name evidence="7" type="ORF">UCDDA912_g03193</name>
</gene>
<reference evidence="7 8" key="1">
    <citation type="submission" date="2015-05" db="EMBL/GenBank/DDBJ databases">
        <title>Distinctive expansion of gene families associated with plant cell wall degradation and secondary metabolism in the genomes of grapevine trunk pathogens.</title>
        <authorList>
            <person name="Lawrence D.P."/>
            <person name="Travadon R."/>
            <person name="Rolshausen P.E."/>
            <person name="Baumgartner K."/>
        </authorList>
    </citation>
    <scope>NUCLEOTIDE SEQUENCE [LARGE SCALE GENOMIC DNA]</scope>
    <source>
        <strain evidence="7">DA912</strain>
    </source>
</reference>
<dbReference type="Pfam" id="PF06839">
    <property type="entry name" value="Zn_ribbon_GRF"/>
    <property type="match status" value="1"/>
</dbReference>
<evidence type="ECO:0000259" key="6">
    <source>
        <dbReference type="PROSITE" id="PS51999"/>
    </source>
</evidence>
<feature type="domain" description="GRF-type" evidence="6">
    <location>
        <begin position="32"/>
        <end position="75"/>
    </location>
</feature>
<accession>A0A0G2FSB9</accession>
<feature type="region of interest" description="Disordered" evidence="5">
    <location>
        <begin position="1"/>
        <end position="23"/>
    </location>
</feature>
<feature type="compositionally biased region" description="Acidic residues" evidence="5">
    <location>
        <begin position="214"/>
        <end position="228"/>
    </location>
</feature>
<reference evidence="7 8" key="2">
    <citation type="submission" date="2015-05" db="EMBL/GenBank/DDBJ databases">
        <authorList>
            <person name="Morales-Cruz A."/>
            <person name="Amrine K.C."/>
            <person name="Cantu D."/>
        </authorList>
    </citation>
    <scope>NUCLEOTIDE SEQUENCE [LARGE SCALE GENOMIC DNA]</scope>
    <source>
        <strain evidence="7">DA912</strain>
    </source>
</reference>
<dbReference type="Proteomes" id="UP000034680">
    <property type="component" value="Unassembled WGS sequence"/>
</dbReference>
<sequence length="444" mass="48260">MPYQTPSRRGASAKKPSTPRKRGLFEDGQWLCECTPRKPALCLTVKKDSPNKGKRFYTCQDNPKKCDFFLWEEEAIKRERDALLLHNCRSENGVTTSVRAKTPEPAPPLNLPAQKPAAPTISQYFERPGASKQRIFKGLDEPREGYPSQSSDTDDDANSADASQTLRGSVSSKPLNSNAAAAGAGRSGSGPQARPGRADPVTPTAKRKRSVFLEDSDEEFGGDDLNDSETERQLAAITDESARKQQRTRDSYATPTAHGSSGGQNGLPTPVSRRPGLLVAPDERGRSAKRQRHAGSSPTRAGDEDDGEIQSQPGPGNMLGDPETPTPYRKTDALAGPRTNPSTTAAAPAADDYPKISDEVISMLAHQPVSESTKRTLKAAMERHEMRVRGVVRGREAARAGIAERDARIGELQARVVALENGRKMDRERLRELSSGLLKLSQED</sequence>
<feature type="compositionally biased region" description="Polar residues" evidence="5">
    <location>
        <begin position="90"/>
        <end position="99"/>
    </location>
</feature>
<evidence type="ECO:0000256" key="2">
    <source>
        <dbReference type="ARBA" id="ARBA00022771"/>
    </source>
</evidence>
<keyword evidence="8" id="KW-1185">Reference proteome</keyword>
<feature type="compositionally biased region" description="Polar residues" evidence="5">
    <location>
        <begin position="166"/>
        <end position="175"/>
    </location>
</feature>
<dbReference type="EMBL" id="LCUC01000106">
    <property type="protein sequence ID" value="KKY36839.1"/>
    <property type="molecule type" value="Genomic_DNA"/>
</dbReference>
<dbReference type="GO" id="GO:0008270">
    <property type="term" value="F:zinc ion binding"/>
    <property type="evidence" value="ECO:0007669"/>
    <property type="project" value="UniProtKB-KW"/>
</dbReference>
<comment type="caution">
    <text evidence="7">The sequence shown here is derived from an EMBL/GenBank/DDBJ whole genome shotgun (WGS) entry which is preliminary data.</text>
</comment>
<dbReference type="PROSITE" id="PS51999">
    <property type="entry name" value="ZF_GRF"/>
    <property type="match status" value="1"/>
</dbReference>
<protein>
    <recommendedName>
        <fullName evidence="6">GRF-type domain-containing protein</fullName>
    </recommendedName>
</protein>
<evidence type="ECO:0000256" key="3">
    <source>
        <dbReference type="ARBA" id="ARBA00022833"/>
    </source>
</evidence>
<feature type="compositionally biased region" description="Low complexity" evidence="5">
    <location>
        <begin position="337"/>
        <end position="350"/>
    </location>
</feature>
<feature type="region of interest" description="Disordered" evidence="5">
    <location>
        <begin position="90"/>
        <end position="115"/>
    </location>
</feature>
<keyword evidence="3" id="KW-0862">Zinc</keyword>
<feature type="region of interest" description="Disordered" evidence="5">
    <location>
        <begin position="140"/>
        <end position="352"/>
    </location>
</feature>
<evidence type="ECO:0000256" key="5">
    <source>
        <dbReference type="SAM" id="MobiDB-lite"/>
    </source>
</evidence>
<dbReference type="InterPro" id="IPR010666">
    <property type="entry name" value="Znf_GRF"/>
</dbReference>
<keyword evidence="1" id="KW-0479">Metal-binding</keyword>
<evidence type="ECO:0000313" key="7">
    <source>
        <dbReference type="EMBL" id="KKY36839.1"/>
    </source>
</evidence>
<keyword evidence="2 4" id="KW-0863">Zinc-finger</keyword>
<evidence type="ECO:0000256" key="4">
    <source>
        <dbReference type="PROSITE-ProRule" id="PRU01343"/>
    </source>
</evidence>
<dbReference type="AlphaFoldDB" id="A0A0G2FSB9"/>
<dbReference type="OrthoDB" id="430051at2759"/>
<name>A0A0G2FSB9_9PEZI</name>
<organism evidence="7 8">
    <name type="scientific">Diaporthe ampelina</name>
    <dbReference type="NCBI Taxonomy" id="1214573"/>
    <lineage>
        <taxon>Eukaryota</taxon>
        <taxon>Fungi</taxon>
        <taxon>Dikarya</taxon>
        <taxon>Ascomycota</taxon>
        <taxon>Pezizomycotina</taxon>
        <taxon>Sordariomycetes</taxon>
        <taxon>Sordariomycetidae</taxon>
        <taxon>Diaporthales</taxon>
        <taxon>Diaporthaceae</taxon>
        <taxon>Diaporthe</taxon>
    </lineage>
</organism>
<feature type="compositionally biased region" description="Basic and acidic residues" evidence="5">
    <location>
        <begin position="240"/>
        <end position="250"/>
    </location>
</feature>
<evidence type="ECO:0000256" key="1">
    <source>
        <dbReference type="ARBA" id="ARBA00022723"/>
    </source>
</evidence>
<evidence type="ECO:0000313" key="8">
    <source>
        <dbReference type="Proteomes" id="UP000034680"/>
    </source>
</evidence>
<proteinExistence type="predicted"/>